<accession>A0A2J7QGK1</accession>
<organism evidence="1 2">
    <name type="scientific">Cryptotermes secundus</name>
    <dbReference type="NCBI Taxonomy" id="105785"/>
    <lineage>
        <taxon>Eukaryota</taxon>
        <taxon>Metazoa</taxon>
        <taxon>Ecdysozoa</taxon>
        <taxon>Arthropoda</taxon>
        <taxon>Hexapoda</taxon>
        <taxon>Insecta</taxon>
        <taxon>Pterygota</taxon>
        <taxon>Neoptera</taxon>
        <taxon>Polyneoptera</taxon>
        <taxon>Dictyoptera</taxon>
        <taxon>Blattodea</taxon>
        <taxon>Blattoidea</taxon>
        <taxon>Termitoidae</taxon>
        <taxon>Kalotermitidae</taxon>
        <taxon>Cryptotermitinae</taxon>
        <taxon>Cryptotermes</taxon>
    </lineage>
</organism>
<proteinExistence type="predicted"/>
<name>A0A2J7QGK1_9NEOP</name>
<dbReference type="EMBL" id="NEVH01014362">
    <property type="protein sequence ID" value="PNF27709.1"/>
    <property type="molecule type" value="Genomic_DNA"/>
</dbReference>
<protein>
    <submittedName>
        <fullName evidence="1">Uncharacterized protein</fullName>
    </submittedName>
</protein>
<dbReference type="Proteomes" id="UP000235965">
    <property type="component" value="Unassembled WGS sequence"/>
</dbReference>
<comment type="caution">
    <text evidence="1">The sequence shown here is derived from an EMBL/GenBank/DDBJ whole genome shotgun (WGS) entry which is preliminary data.</text>
</comment>
<evidence type="ECO:0000313" key="1">
    <source>
        <dbReference type="EMBL" id="PNF27709.1"/>
    </source>
</evidence>
<gene>
    <name evidence="1" type="ORF">B7P43_G13751</name>
</gene>
<dbReference type="AlphaFoldDB" id="A0A2J7QGK1"/>
<sequence>MPNGGGKEDTPKYIHTYIHSYMVSQILCPETGLDIELVTAKLTLQCATRSRQ</sequence>
<reference evidence="1 2" key="1">
    <citation type="submission" date="2017-12" db="EMBL/GenBank/DDBJ databases">
        <title>Hemimetabolous genomes reveal molecular basis of termite eusociality.</title>
        <authorList>
            <person name="Harrison M.C."/>
            <person name="Jongepier E."/>
            <person name="Robertson H.M."/>
            <person name="Arning N."/>
            <person name="Bitard-Feildel T."/>
            <person name="Chao H."/>
            <person name="Childers C.P."/>
            <person name="Dinh H."/>
            <person name="Doddapaneni H."/>
            <person name="Dugan S."/>
            <person name="Gowin J."/>
            <person name="Greiner C."/>
            <person name="Han Y."/>
            <person name="Hu H."/>
            <person name="Hughes D.S.T."/>
            <person name="Huylmans A.-K."/>
            <person name="Kemena C."/>
            <person name="Kremer L.P.M."/>
            <person name="Lee S.L."/>
            <person name="Lopez-Ezquerra A."/>
            <person name="Mallet L."/>
            <person name="Monroy-Kuhn J.M."/>
            <person name="Moser A."/>
            <person name="Murali S.C."/>
            <person name="Muzny D.M."/>
            <person name="Otani S."/>
            <person name="Piulachs M.-D."/>
            <person name="Poelchau M."/>
            <person name="Qu J."/>
            <person name="Schaub F."/>
            <person name="Wada-Katsumata A."/>
            <person name="Worley K.C."/>
            <person name="Xie Q."/>
            <person name="Ylla G."/>
            <person name="Poulsen M."/>
            <person name="Gibbs R.A."/>
            <person name="Schal C."/>
            <person name="Richards S."/>
            <person name="Belles X."/>
            <person name="Korb J."/>
            <person name="Bornberg-Bauer E."/>
        </authorList>
    </citation>
    <scope>NUCLEOTIDE SEQUENCE [LARGE SCALE GENOMIC DNA]</scope>
    <source>
        <tissue evidence="1">Whole body</tissue>
    </source>
</reference>
<evidence type="ECO:0000313" key="2">
    <source>
        <dbReference type="Proteomes" id="UP000235965"/>
    </source>
</evidence>
<keyword evidence="2" id="KW-1185">Reference proteome</keyword>
<dbReference type="InParanoid" id="A0A2J7QGK1"/>